<keyword evidence="5" id="KW-0805">Transcription regulation</keyword>
<dbReference type="Pfam" id="PF02892">
    <property type="entry name" value="zf-BED"/>
    <property type="match status" value="1"/>
</dbReference>
<evidence type="ECO:0000259" key="9">
    <source>
        <dbReference type="PROSITE" id="PS50808"/>
    </source>
</evidence>
<evidence type="ECO:0000313" key="11">
    <source>
        <dbReference type="EMBL" id="CAF3961644.1"/>
    </source>
</evidence>
<feature type="domain" description="BED-type" evidence="9">
    <location>
        <begin position="1"/>
        <end position="56"/>
    </location>
</feature>
<dbReference type="AlphaFoldDB" id="A0A816CJ56"/>
<dbReference type="PROSITE" id="PS50808">
    <property type="entry name" value="ZF_BED"/>
    <property type="match status" value="1"/>
</dbReference>
<dbReference type="SUPFAM" id="SSF53098">
    <property type="entry name" value="Ribonuclease H-like"/>
    <property type="match status" value="1"/>
</dbReference>
<evidence type="ECO:0000256" key="7">
    <source>
        <dbReference type="ARBA" id="ARBA00023242"/>
    </source>
</evidence>
<dbReference type="GO" id="GO:0003677">
    <property type="term" value="F:DNA binding"/>
    <property type="evidence" value="ECO:0007669"/>
    <property type="project" value="InterPro"/>
</dbReference>
<dbReference type="GO" id="GO:0008270">
    <property type="term" value="F:zinc ion binding"/>
    <property type="evidence" value="ECO:0007669"/>
    <property type="project" value="UniProtKB-KW"/>
</dbReference>
<sequence length="653" mass="74723">MASEKGSHFFNFSSLDKNRSNGYCKLCHKNYKDRNGGYSNFIKHLKRIHPLEYERTSSSDSACLSEETNVVTDDRGTTDTTTNKSRQNEFALSITKNFIIKCGSPLNIVEHAGFRDFLKDCHLKYEPVSSKKLKNAVIPSLKSNVLKKIHETINNTYDLTLTIDVWSDRRCRSYLGITYHVIDEKMVPQAYLIDFPRFKSPHTGENILHLTEDVLNRFNIKEKVFKIITDNSSSMVKAYKFGLFADEEHGVLEYQTDPTSSTNSPSDNYDDDIQLDNFEVIDVKYPNNVEDYQGLPTYRLSCFLHSLQLCVRDGIQNATQISKVLNKCRMLSKVSHKSNKMADLLDQLNKSISKTNVTRWNSEYMLIKSILSIGENDLDSIVTLMENPFKFSNNDIMTLQEILDILESFFDISIKCQSGKLVTASLVVPAVVHLMVHLRDIKEQIVFSNKLVQQLELSIEKRFAGIINRINQVKIEDNDQFNDPVYFIAAGLDPSFKFLWLRDLKLTANTENRLKHDVIQLILDEINKNFKVSPTKVFDEGTFPTSKPKKKKIFVYDDSYNDNANDSIIMNPVAELEAYLNDPIKANFSEYWCRSQMKQLKKLTVRVASVQASSAPIERVFSCAGLIMSSRCTGLSEQLFKDLVFLKANQALL</sequence>
<dbReference type="GO" id="GO:0005634">
    <property type="term" value="C:nucleus"/>
    <property type="evidence" value="ECO:0007669"/>
    <property type="project" value="UniProtKB-SubCell"/>
</dbReference>
<dbReference type="PANTHER" id="PTHR46481:SF10">
    <property type="entry name" value="ZINC FINGER BED DOMAIN-CONTAINING PROTEIN 39"/>
    <property type="match status" value="1"/>
</dbReference>
<proteinExistence type="predicted"/>
<keyword evidence="4" id="KW-0862">Zinc</keyword>
<keyword evidence="2" id="KW-0479">Metal-binding</keyword>
<gene>
    <name evidence="11" type="ORF">BYL167_LOCUS11577</name>
    <name evidence="10" type="ORF">CJN711_LOCUS38401</name>
</gene>
<dbReference type="InterPro" id="IPR012337">
    <property type="entry name" value="RNaseH-like_sf"/>
</dbReference>
<dbReference type="Proteomes" id="UP000681967">
    <property type="component" value="Unassembled WGS sequence"/>
</dbReference>
<evidence type="ECO:0000256" key="8">
    <source>
        <dbReference type="PROSITE-ProRule" id="PRU00027"/>
    </source>
</evidence>
<evidence type="ECO:0000256" key="5">
    <source>
        <dbReference type="ARBA" id="ARBA00023015"/>
    </source>
</evidence>
<evidence type="ECO:0000256" key="1">
    <source>
        <dbReference type="ARBA" id="ARBA00004123"/>
    </source>
</evidence>
<name>A0A816CJ56_9BILA</name>
<dbReference type="PANTHER" id="PTHR46481">
    <property type="entry name" value="ZINC FINGER BED DOMAIN-CONTAINING PROTEIN 4"/>
    <property type="match status" value="1"/>
</dbReference>
<accession>A0A816CJ56</accession>
<keyword evidence="3 8" id="KW-0863">Zinc-finger</keyword>
<evidence type="ECO:0000313" key="10">
    <source>
        <dbReference type="EMBL" id="CAF1624071.1"/>
    </source>
</evidence>
<dbReference type="InterPro" id="IPR052035">
    <property type="entry name" value="ZnF_BED_domain_contain"/>
</dbReference>
<evidence type="ECO:0000313" key="12">
    <source>
        <dbReference type="Proteomes" id="UP000663855"/>
    </source>
</evidence>
<evidence type="ECO:0000256" key="6">
    <source>
        <dbReference type="ARBA" id="ARBA00023163"/>
    </source>
</evidence>
<keyword evidence="7" id="KW-0539">Nucleus</keyword>
<organism evidence="10 12">
    <name type="scientific">Rotaria magnacalcarata</name>
    <dbReference type="NCBI Taxonomy" id="392030"/>
    <lineage>
        <taxon>Eukaryota</taxon>
        <taxon>Metazoa</taxon>
        <taxon>Spiralia</taxon>
        <taxon>Gnathifera</taxon>
        <taxon>Rotifera</taxon>
        <taxon>Eurotatoria</taxon>
        <taxon>Bdelloidea</taxon>
        <taxon>Philodinida</taxon>
        <taxon>Philodinidae</taxon>
        <taxon>Rotaria</taxon>
    </lineage>
</organism>
<evidence type="ECO:0000256" key="4">
    <source>
        <dbReference type="ARBA" id="ARBA00022833"/>
    </source>
</evidence>
<protein>
    <recommendedName>
        <fullName evidence="9">BED-type domain-containing protein</fullName>
    </recommendedName>
</protein>
<reference evidence="10" key="1">
    <citation type="submission" date="2021-02" db="EMBL/GenBank/DDBJ databases">
        <authorList>
            <person name="Nowell W R."/>
        </authorList>
    </citation>
    <scope>NUCLEOTIDE SEQUENCE</scope>
</reference>
<comment type="caution">
    <text evidence="10">The sequence shown here is derived from an EMBL/GenBank/DDBJ whole genome shotgun (WGS) entry which is preliminary data.</text>
</comment>
<dbReference type="EMBL" id="CAJNOV010018774">
    <property type="protein sequence ID" value="CAF1624071.1"/>
    <property type="molecule type" value="Genomic_DNA"/>
</dbReference>
<evidence type="ECO:0000256" key="2">
    <source>
        <dbReference type="ARBA" id="ARBA00022723"/>
    </source>
</evidence>
<comment type="subcellular location">
    <subcellularLocation>
        <location evidence="1">Nucleus</location>
    </subcellularLocation>
</comment>
<keyword evidence="6" id="KW-0804">Transcription</keyword>
<evidence type="ECO:0000256" key="3">
    <source>
        <dbReference type="ARBA" id="ARBA00022771"/>
    </source>
</evidence>
<dbReference type="InterPro" id="IPR003656">
    <property type="entry name" value="Znf_BED"/>
</dbReference>
<dbReference type="Proteomes" id="UP000663855">
    <property type="component" value="Unassembled WGS sequence"/>
</dbReference>
<dbReference type="EMBL" id="CAJOBH010003679">
    <property type="protein sequence ID" value="CAF3961644.1"/>
    <property type="molecule type" value="Genomic_DNA"/>
</dbReference>